<dbReference type="AlphaFoldDB" id="T1KY88"/>
<evidence type="ECO:0000313" key="1">
    <source>
        <dbReference type="EnsemblMetazoa" id="tetur26g02831.1"/>
    </source>
</evidence>
<name>T1KY88_TETUR</name>
<keyword evidence="2" id="KW-1185">Reference proteome</keyword>
<dbReference type="Proteomes" id="UP000015104">
    <property type="component" value="Unassembled WGS sequence"/>
</dbReference>
<reference evidence="1" key="2">
    <citation type="submission" date="2015-06" db="UniProtKB">
        <authorList>
            <consortium name="EnsemblMetazoa"/>
        </authorList>
    </citation>
    <scope>IDENTIFICATION</scope>
</reference>
<accession>T1KY88</accession>
<proteinExistence type="predicted"/>
<protein>
    <submittedName>
        <fullName evidence="1">Uncharacterized protein</fullName>
    </submittedName>
</protein>
<sequence length="49" mass="5621">MRSTLQGIIKISSSISWNAFFHKISFKIHQESVESQRVDLKVPDLMAIC</sequence>
<dbReference type="EnsemblMetazoa" id="tetur26g02831.1">
    <property type="protein sequence ID" value="tetur26g02831.1"/>
    <property type="gene ID" value="tetur26g02831"/>
</dbReference>
<dbReference type="HOGENOM" id="CLU_3144627_0_0_1"/>
<reference evidence="2" key="1">
    <citation type="submission" date="2011-08" db="EMBL/GenBank/DDBJ databases">
        <authorList>
            <person name="Rombauts S."/>
        </authorList>
    </citation>
    <scope>NUCLEOTIDE SEQUENCE</scope>
    <source>
        <strain evidence="2">London</strain>
    </source>
</reference>
<dbReference type="EMBL" id="CAEY01000697">
    <property type="status" value="NOT_ANNOTATED_CDS"/>
    <property type="molecule type" value="Genomic_DNA"/>
</dbReference>
<evidence type="ECO:0000313" key="2">
    <source>
        <dbReference type="Proteomes" id="UP000015104"/>
    </source>
</evidence>
<organism evidence="1 2">
    <name type="scientific">Tetranychus urticae</name>
    <name type="common">Two-spotted spider mite</name>
    <dbReference type="NCBI Taxonomy" id="32264"/>
    <lineage>
        <taxon>Eukaryota</taxon>
        <taxon>Metazoa</taxon>
        <taxon>Ecdysozoa</taxon>
        <taxon>Arthropoda</taxon>
        <taxon>Chelicerata</taxon>
        <taxon>Arachnida</taxon>
        <taxon>Acari</taxon>
        <taxon>Acariformes</taxon>
        <taxon>Trombidiformes</taxon>
        <taxon>Prostigmata</taxon>
        <taxon>Eleutherengona</taxon>
        <taxon>Raphignathae</taxon>
        <taxon>Tetranychoidea</taxon>
        <taxon>Tetranychidae</taxon>
        <taxon>Tetranychus</taxon>
    </lineage>
</organism>